<proteinExistence type="predicted"/>
<dbReference type="PANTHER" id="PTHR43731">
    <property type="entry name" value="RHOMBOID PROTEASE"/>
    <property type="match status" value="1"/>
</dbReference>
<reference evidence="7 8" key="1">
    <citation type="submission" date="2019-02" db="EMBL/GenBank/DDBJ databases">
        <title>Deep-cultivation of Planctomycetes and their phenomic and genomic characterization uncovers novel biology.</title>
        <authorList>
            <person name="Wiegand S."/>
            <person name="Jogler M."/>
            <person name="Boedeker C."/>
            <person name="Pinto D."/>
            <person name="Vollmers J."/>
            <person name="Rivas-Marin E."/>
            <person name="Kohn T."/>
            <person name="Peeters S.H."/>
            <person name="Heuer A."/>
            <person name="Rast P."/>
            <person name="Oberbeckmann S."/>
            <person name="Bunk B."/>
            <person name="Jeske O."/>
            <person name="Meyerdierks A."/>
            <person name="Storesund J.E."/>
            <person name="Kallscheuer N."/>
            <person name="Luecker S."/>
            <person name="Lage O.M."/>
            <person name="Pohl T."/>
            <person name="Merkel B.J."/>
            <person name="Hornburger P."/>
            <person name="Mueller R.-W."/>
            <person name="Bruemmer F."/>
            <person name="Labrenz M."/>
            <person name="Spormann A.M."/>
            <person name="Op Den Camp H."/>
            <person name="Overmann J."/>
            <person name="Amann R."/>
            <person name="Jetten M.S.M."/>
            <person name="Mascher T."/>
            <person name="Medema M.H."/>
            <person name="Devos D.P."/>
            <person name="Kaster A.-K."/>
            <person name="Ovreas L."/>
            <person name="Rohde M."/>
            <person name="Galperin M.Y."/>
            <person name="Jogler C."/>
        </authorList>
    </citation>
    <scope>NUCLEOTIDE SEQUENCE [LARGE SCALE GENOMIC DNA]</scope>
    <source>
        <strain evidence="7 8">Mal64</strain>
    </source>
</reference>
<dbReference type="Pfam" id="PF01694">
    <property type="entry name" value="Rhomboid"/>
    <property type="match status" value="1"/>
</dbReference>
<dbReference type="RefSeq" id="WP_146401572.1">
    <property type="nucleotide sequence ID" value="NZ_SJPQ01000003.1"/>
</dbReference>
<evidence type="ECO:0000313" key="7">
    <source>
        <dbReference type="EMBL" id="TWT87436.1"/>
    </source>
</evidence>
<dbReference type="AlphaFoldDB" id="A0A5C5ZJN1"/>
<evidence type="ECO:0000313" key="8">
    <source>
        <dbReference type="Proteomes" id="UP000315440"/>
    </source>
</evidence>
<feature type="transmembrane region" description="Helical" evidence="5">
    <location>
        <begin position="12"/>
        <end position="33"/>
    </location>
</feature>
<evidence type="ECO:0000256" key="3">
    <source>
        <dbReference type="ARBA" id="ARBA00022989"/>
    </source>
</evidence>
<evidence type="ECO:0000256" key="1">
    <source>
        <dbReference type="ARBA" id="ARBA00004141"/>
    </source>
</evidence>
<dbReference type="InterPro" id="IPR050925">
    <property type="entry name" value="Rhomboid_protease_S54"/>
</dbReference>
<comment type="subcellular location">
    <subcellularLocation>
        <location evidence="1">Membrane</location>
        <topology evidence="1">Multi-pass membrane protein</topology>
    </subcellularLocation>
</comment>
<evidence type="ECO:0000256" key="4">
    <source>
        <dbReference type="ARBA" id="ARBA00023136"/>
    </source>
</evidence>
<evidence type="ECO:0000256" key="5">
    <source>
        <dbReference type="SAM" id="Phobius"/>
    </source>
</evidence>
<feature type="transmembrane region" description="Helical" evidence="5">
    <location>
        <begin position="128"/>
        <end position="148"/>
    </location>
</feature>
<protein>
    <submittedName>
        <fullName evidence="7">Rhomboid family protein</fullName>
    </submittedName>
</protein>
<evidence type="ECO:0000256" key="2">
    <source>
        <dbReference type="ARBA" id="ARBA00022692"/>
    </source>
</evidence>
<evidence type="ECO:0000259" key="6">
    <source>
        <dbReference type="Pfam" id="PF01694"/>
    </source>
</evidence>
<dbReference type="InterPro" id="IPR035952">
    <property type="entry name" value="Rhomboid-like_sf"/>
</dbReference>
<sequence length="269" mass="29492">MLFPLFDRNPHTRFPLVTLLLIAANVACFWLTYNQPRADAVKTVLERGFVPQRLSHVGEAQPVIVEQTIEDEKGQQRPLRLQLSTSPSAVYPTILSMMFLHGGLLHLVSNMWMLWVFGDNVEYRLGRLVFLGYYLAGGVVAVVAQWAINPESTVPVIGASGAVAAVLGGYAVSFPKAMVRTLIFIGFPLLFDLPALLVLGVWFALQMFAGIQGILAPGEVEVSVAFWAHIGGFLAGVVLMPMLALGASPPDLDWRSESEELFRPNSTDR</sequence>
<feature type="transmembrane region" description="Helical" evidence="5">
    <location>
        <begin position="225"/>
        <end position="245"/>
    </location>
</feature>
<organism evidence="7 8">
    <name type="scientific">Pseudobythopirellula maris</name>
    <dbReference type="NCBI Taxonomy" id="2527991"/>
    <lineage>
        <taxon>Bacteria</taxon>
        <taxon>Pseudomonadati</taxon>
        <taxon>Planctomycetota</taxon>
        <taxon>Planctomycetia</taxon>
        <taxon>Pirellulales</taxon>
        <taxon>Lacipirellulaceae</taxon>
        <taxon>Pseudobythopirellula</taxon>
    </lineage>
</organism>
<feature type="transmembrane region" description="Helical" evidence="5">
    <location>
        <begin position="89"/>
        <end position="116"/>
    </location>
</feature>
<dbReference type="EMBL" id="SJPQ01000003">
    <property type="protein sequence ID" value="TWT87436.1"/>
    <property type="molecule type" value="Genomic_DNA"/>
</dbReference>
<dbReference type="SUPFAM" id="SSF144091">
    <property type="entry name" value="Rhomboid-like"/>
    <property type="match status" value="1"/>
</dbReference>
<keyword evidence="3 5" id="KW-1133">Transmembrane helix</keyword>
<keyword evidence="4 5" id="KW-0472">Membrane</keyword>
<keyword evidence="2 5" id="KW-0812">Transmembrane</keyword>
<dbReference type="Gene3D" id="1.20.1540.10">
    <property type="entry name" value="Rhomboid-like"/>
    <property type="match status" value="1"/>
</dbReference>
<feature type="domain" description="Peptidase S54 rhomboid" evidence="6">
    <location>
        <begin position="93"/>
        <end position="243"/>
    </location>
</feature>
<dbReference type="GO" id="GO:0004252">
    <property type="term" value="F:serine-type endopeptidase activity"/>
    <property type="evidence" value="ECO:0007669"/>
    <property type="project" value="InterPro"/>
</dbReference>
<name>A0A5C5ZJN1_9BACT</name>
<keyword evidence="8" id="KW-1185">Reference proteome</keyword>
<dbReference type="Proteomes" id="UP000315440">
    <property type="component" value="Unassembled WGS sequence"/>
</dbReference>
<dbReference type="GO" id="GO:0016020">
    <property type="term" value="C:membrane"/>
    <property type="evidence" value="ECO:0007669"/>
    <property type="project" value="UniProtKB-SubCell"/>
</dbReference>
<dbReference type="InterPro" id="IPR022764">
    <property type="entry name" value="Peptidase_S54_rhomboid_dom"/>
</dbReference>
<comment type="caution">
    <text evidence="7">The sequence shown here is derived from an EMBL/GenBank/DDBJ whole genome shotgun (WGS) entry which is preliminary data.</text>
</comment>
<dbReference type="OrthoDB" id="9813074at2"/>
<gene>
    <name evidence="7" type="ORF">Mal64_29750</name>
</gene>
<accession>A0A5C5ZJN1</accession>
<feature type="transmembrane region" description="Helical" evidence="5">
    <location>
        <begin position="181"/>
        <end position="205"/>
    </location>
</feature>
<feature type="transmembrane region" description="Helical" evidence="5">
    <location>
        <begin position="154"/>
        <end position="174"/>
    </location>
</feature>
<dbReference type="PANTHER" id="PTHR43731:SF26">
    <property type="entry name" value="RHOMBOID-LIKE PROTEIN 10, CHLOROPLASTIC"/>
    <property type="match status" value="1"/>
</dbReference>